<reference evidence="2 3" key="1">
    <citation type="submission" date="2015-02" db="EMBL/GenBank/DDBJ databases">
        <title>Draft genome sequences of ten Microbacterium spp. with emphasis on heavy metal contaminated environments.</title>
        <authorList>
            <person name="Corretto E."/>
        </authorList>
    </citation>
    <scope>NUCLEOTIDE SEQUENCE [LARGE SCALE GENOMIC DNA]</scope>
    <source>
        <strain evidence="2 3">DSM 12510</strain>
    </source>
</reference>
<evidence type="ECO:0000256" key="1">
    <source>
        <dbReference type="SAM" id="MobiDB-lite"/>
    </source>
</evidence>
<dbReference type="PATRIC" id="fig|92835.4.peg.1513"/>
<dbReference type="InterPro" id="IPR049709">
    <property type="entry name" value="IniB-like_N"/>
</dbReference>
<dbReference type="RefSeq" id="WP_052682492.1">
    <property type="nucleotide sequence ID" value="NZ_BAAAUP010000008.1"/>
</dbReference>
<dbReference type="NCBIfam" id="NF038175">
    <property type="entry name" value="IniB_NTERM"/>
    <property type="match status" value="1"/>
</dbReference>
<keyword evidence="3" id="KW-1185">Reference proteome</keyword>
<protein>
    <submittedName>
        <fullName evidence="2">Uncharacterized protein</fullName>
    </submittedName>
</protein>
<name>A0A0M2HAA0_9MICO</name>
<gene>
    <name evidence="2" type="ORF">RS81_01494</name>
</gene>
<sequence>MSVTLATVAEALIEFILSLLRDPDAAEEFAKDPDGALAQRGLGNVTASDVQAVTPVVIDRVQVIPAPSGSGGGGGGGDDHSTPVSIVVSQAAAPAVREIQNITQNFTWADNRASIVDQSTNQSIWAGGDVTQVFDQEAAVASGDDAIAAGEDVDIDQTSDHSVTVTAGGAVNIGSDTTVTVVEDSYNDTTDNSVTTDNSTTATIVASGNDGLQVTTSESSGNTTSTTTETTSSTQVVLTDDSVGVSVGASQTPAAPAAPAAPAPEPALAAAEPAPAPAPEPEPEPMPEPEPESDEMFGADDSGAPDEMASDDEF</sequence>
<comment type="caution">
    <text evidence="2">The sequence shown here is derived from an EMBL/GenBank/DDBJ whole genome shotgun (WGS) entry which is preliminary data.</text>
</comment>
<feature type="region of interest" description="Disordered" evidence="1">
    <location>
        <begin position="207"/>
        <end position="314"/>
    </location>
</feature>
<dbReference type="STRING" id="92835.RS81_01494"/>
<feature type="compositionally biased region" description="Low complexity" evidence="1">
    <location>
        <begin position="215"/>
        <end position="234"/>
    </location>
</feature>
<accession>A0A0M2HAA0</accession>
<evidence type="ECO:0000313" key="3">
    <source>
        <dbReference type="Proteomes" id="UP000033956"/>
    </source>
</evidence>
<dbReference type="AlphaFoldDB" id="A0A0M2HAA0"/>
<evidence type="ECO:0000313" key="2">
    <source>
        <dbReference type="EMBL" id="KJL40950.1"/>
    </source>
</evidence>
<dbReference type="EMBL" id="JYIZ01000045">
    <property type="protein sequence ID" value="KJL40950.1"/>
    <property type="molecule type" value="Genomic_DNA"/>
</dbReference>
<feature type="compositionally biased region" description="Acidic residues" evidence="1">
    <location>
        <begin position="281"/>
        <end position="298"/>
    </location>
</feature>
<dbReference type="Proteomes" id="UP000033956">
    <property type="component" value="Unassembled WGS sequence"/>
</dbReference>
<organism evidence="2 3">
    <name type="scientific">Microbacterium terrae</name>
    <dbReference type="NCBI Taxonomy" id="69369"/>
    <lineage>
        <taxon>Bacteria</taxon>
        <taxon>Bacillati</taxon>
        <taxon>Actinomycetota</taxon>
        <taxon>Actinomycetes</taxon>
        <taxon>Micrococcales</taxon>
        <taxon>Microbacteriaceae</taxon>
        <taxon>Microbacterium</taxon>
    </lineage>
</organism>
<proteinExistence type="predicted"/>